<feature type="binding site" evidence="9">
    <location>
        <position position="108"/>
    </location>
    <ligand>
        <name>4-amino-2-methyl-5-(diphosphooxymethyl)pyrimidine</name>
        <dbReference type="ChEBI" id="CHEBI:57841"/>
    </ligand>
</feature>
<feature type="domain" description="Thiamine phosphate synthase/TenI" evidence="12">
    <location>
        <begin position="7"/>
        <end position="188"/>
    </location>
</feature>
<evidence type="ECO:0000256" key="6">
    <source>
        <dbReference type="ARBA" id="ARBA00047334"/>
    </source>
</evidence>
<reference evidence="13 14" key="1">
    <citation type="journal article" date="2012" name="J. Bacteriol.">
        <title>Genome sequence of an alkane-degrading bacterium, Alcanivorax pacificus type strain W11-5, isolated from deep sea sediment.</title>
        <authorList>
            <person name="Lai Q."/>
            <person name="Shao Z."/>
        </authorList>
    </citation>
    <scope>NUCLEOTIDE SEQUENCE [LARGE SCALE GENOMIC DNA]</scope>
    <source>
        <strain evidence="13 14">W11-5</strain>
    </source>
</reference>
<organism evidence="13 14">
    <name type="scientific">Isoalcanivorax pacificus W11-5</name>
    <dbReference type="NCBI Taxonomy" id="391936"/>
    <lineage>
        <taxon>Bacteria</taxon>
        <taxon>Pseudomonadati</taxon>
        <taxon>Pseudomonadota</taxon>
        <taxon>Gammaproteobacteria</taxon>
        <taxon>Oceanospirillales</taxon>
        <taxon>Alcanivoracaceae</taxon>
        <taxon>Isoalcanivorax</taxon>
    </lineage>
</organism>
<feature type="binding site" evidence="9">
    <location>
        <begin position="37"/>
        <end position="41"/>
    </location>
    <ligand>
        <name>4-amino-2-methyl-5-(diphosphooxymethyl)pyrimidine</name>
        <dbReference type="ChEBI" id="CHEBI:57841"/>
    </ligand>
</feature>
<comment type="catalytic activity">
    <reaction evidence="8 9 10">
        <text>2-[(2R,5Z)-2-carboxy-4-methylthiazol-5(2H)-ylidene]ethyl phosphate + 4-amino-2-methyl-5-(diphosphooxymethyl)pyrimidine + 2 H(+) = thiamine phosphate + CO2 + diphosphate</text>
        <dbReference type="Rhea" id="RHEA:47844"/>
        <dbReference type="ChEBI" id="CHEBI:15378"/>
        <dbReference type="ChEBI" id="CHEBI:16526"/>
        <dbReference type="ChEBI" id="CHEBI:33019"/>
        <dbReference type="ChEBI" id="CHEBI:37575"/>
        <dbReference type="ChEBI" id="CHEBI:57841"/>
        <dbReference type="ChEBI" id="CHEBI:62899"/>
        <dbReference type="EC" id="2.5.1.3"/>
    </reaction>
</comment>
<evidence type="ECO:0000256" key="3">
    <source>
        <dbReference type="ARBA" id="ARBA00022723"/>
    </source>
</evidence>
<dbReference type="InterPro" id="IPR034291">
    <property type="entry name" value="TMP_synthase"/>
</dbReference>
<dbReference type="HAMAP" id="MF_00097">
    <property type="entry name" value="TMP_synthase"/>
    <property type="match status" value="1"/>
</dbReference>
<dbReference type="InterPro" id="IPR022998">
    <property type="entry name" value="ThiamineP_synth_TenI"/>
</dbReference>
<evidence type="ECO:0000256" key="9">
    <source>
        <dbReference type="HAMAP-Rule" id="MF_00097"/>
    </source>
</evidence>
<proteinExistence type="inferred from homology"/>
<dbReference type="HOGENOM" id="CLU_018272_3_1_6"/>
<gene>
    <name evidence="9" type="primary">thiE</name>
    <name evidence="13" type="ORF">S7S_02620</name>
</gene>
<evidence type="ECO:0000259" key="12">
    <source>
        <dbReference type="Pfam" id="PF02581"/>
    </source>
</evidence>
<feature type="binding site" evidence="9">
    <location>
        <position position="138"/>
    </location>
    <ligand>
        <name>4-amino-2-methyl-5-(diphosphooxymethyl)pyrimidine</name>
        <dbReference type="ChEBI" id="CHEBI:57841"/>
    </ligand>
</feature>
<dbReference type="PANTHER" id="PTHR20857">
    <property type="entry name" value="THIAMINE-PHOSPHATE PYROPHOSPHORYLASE"/>
    <property type="match status" value="1"/>
</dbReference>
<feature type="binding site" evidence="9">
    <location>
        <position position="89"/>
    </location>
    <ligand>
        <name>Mg(2+)</name>
        <dbReference type="ChEBI" id="CHEBI:18420"/>
    </ligand>
</feature>
<evidence type="ECO:0000256" key="1">
    <source>
        <dbReference type="ARBA" id="ARBA00005165"/>
    </source>
</evidence>
<evidence type="ECO:0000256" key="7">
    <source>
        <dbReference type="ARBA" id="ARBA00047851"/>
    </source>
</evidence>
<dbReference type="InterPro" id="IPR013785">
    <property type="entry name" value="Aldolase_TIM"/>
</dbReference>
<feature type="binding site" evidence="9">
    <location>
        <begin position="135"/>
        <end position="137"/>
    </location>
    <ligand>
        <name>2-[(2R,5Z)-2-carboxy-4-methylthiazol-5(2H)-ylidene]ethyl phosphate</name>
        <dbReference type="ChEBI" id="CHEBI:62899"/>
    </ligand>
</feature>
<accession>A0A0B4XIU5</accession>
<evidence type="ECO:0000256" key="4">
    <source>
        <dbReference type="ARBA" id="ARBA00022842"/>
    </source>
</evidence>
<comment type="function">
    <text evidence="9">Condenses 4-methyl-5-(beta-hydroxyethyl)thiazole monophosphate (THZ-P) and 2-methyl-4-amino-5-hydroxymethyl pyrimidine pyrophosphate (HMP-PP) to form thiamine monophosphate (TMP).</text>
</comment>
<evidence type="ECO:0000313" key="13">
    <source>
        <dbReference type="EMBL" id="AJD46946.1"/>
    </source>
</evidence>
<dbReference type="UniPathway" id="UPA00060">
    <property type="reaction ID" value="UER00141"/>
</dbReference>
<protein>
    <recommendedName>
        <fullName evidence="9">Thiamine-phosphate synthase</fullName>
        <shortName evidence="9">TP synthase</shortName>
        <shortName evidence="9">TPS</shortName>
        <ecNumber evidence="9">2.5.1.3</ecNumber>
    </recommendedName>
    <alternativeName>
        <fullName evidence="9">Thiamine-phosphate pyrophosphorylase</fullName>
        <shortName evidence="9">TMP pyrophosphorylase</shortName>
        <shortName evidence="9">TMP-PPase</shortName>
    </alternativeName>
</protein>
<evidence type="ECO:0000256" key="10">
    <source>
        <dbReference type="RuleBase" id="RU003826"/>
    </source>
</evidence>
<evidence type="ECO:0000313" key="14">
    <source>
        <dbReference type="Proteomes" id="UP000006764"/>
    </source>
</evidence>
<dbReference type="Proteomes" id="UP000006764">
    <property type="component" value="Chromosome"/>
</dbReference>
<feature type="binding site" evidence="9">
    <location>
        <position position="69"/>
    </location>
    <ligand>
        <name>4-amino-2-methyl-5-(diphosphooxymethyl)pyrimidine</name>
        <dbReference type="ChEBI" id="CHEBI:57841"/>
    </ligand>
</feature>
<comment type="caution">
    <text evidence="9">Lacks conserved residue(s) required for the propagation of feature annotation.</text>
</comment>
<evidence type="ECO:0000256" key="5">
    <source>
        <dbReference type="ARBA" id="ARBA00022977"/>
    </source>
</evidence>
<keyword evidence="5 9" id="KW-0784">Thiamine biosynthesis</keyword>
<dbReference type="RefSeq" id="WP_008739694.1">
    <property type="nucleotide sequence ID" value="NZ_CP004387.1"/>
</dbReference>
<dbReference type="NCBIfam" id="TIGR00693">
    <property type="entry name" value="thiE"/>
    <property type="match status" value="1"/>
</dbReference>
<comment type="catalytic activity">
    <reaction evidence="7 9 10">
        <text>2-(2-carboxy-4-methylthiazol-5-yl)ethyl phosphate + 4-amino-2-methyl-5-(diphosphooxymethyl)pyrimidine + 2 H(+) = thiamine phosphate + CO2 + diphosphate</text>
        <dbReference type="Rhea" id="RHEA:47848"/>
        <dbReference type="ChEBI" id="CHEBI:15378"/>
        <dbReference type="ChEBI" id="CHEBI:16526"/>
        <dbReference type="ChEBI" id="CHEBI:33019"/>
        <dbReference type="ChEBI" id="CHEBI:37575"/>
        <dbReference type="ChEBI" id="CHEBI:57841"/>
        <dbReference type="ChEBI" id="CHEBI:62890"/>
        <dbReference type="EC" id="2.5.1.3"/>
    </reaction>
</comment>
<dbReference type="GO" id="GO:0009228">
    <property type="term" value="P:thiamine biosynthetic process"/>
    <property type="evidence" value="ECO:0007669"/>
    <property type="project" value="UniProtKB-KW"/>
</dbReference>
<dbReference type="AlphaFoldDB" id="A0A0B4XIU5"/>
<dbReference type="EC" id="2.5.1.3" evidence="9"/>
<dbReference type="KEGG" id="apac:S7S_02620"/>
<comment type="cofactor">
    <cofactor evidence="9">
        <name>Mg(2+)</name>
        <dbReference type="ChEBI" id="CHEBI:18420"/>
    </cofactor>
    <text evidence="9">Binds 1 Mg(2+) ion per subunit.</text>
</comment>
<sequence>MTPQRGLYAITDPHLLPGDRLLPACAEALAGGARLLQYRDKPADAATRLTRARALRALTRDHGALLIINDDPQLAADCGADGVHIGQGDGGIARARALLGADAIVGVTCHASLDMARQAQADGADYVAFGRFFPSRTKPQAPPADLAVLRAARAALTLPRVAIGGVNADNAPALIDAGADILAVIHALFGTTDIRAAARQLAELF</sequence>
<keyword evidence="4 9" id="KW-0460">Magnesium</keyword>
<dbReference type="GO" id="GO:0009229">
    <property type="term" value="P:thiamine diphosphate biosynthetic process"/>
    <property type="evidence" value="ECO:0007669"/>
    <property type="project" value="UniProtKB-UniRule"/>
</dbReference>
<dbReference type="GO" id="GO:0004789">
    <property type="term" value="F:thiamine-phosphate diphosphorylase activity"/>
    <property type="evidence" value="ECO:0007669"/>
    <property type="project" value="UniProtKB-UniRule"/>
</dbReference>
<dbReference type="PANTHER" id="PTHR20857:SF15">
    <property type="entry name" value="THIAMINE-PHOSPHATE SYNTHASE"/>
    <property type="match status" value="1"/>
</dbReference>
<dbReference type="GO" id="GO:0005737">
    <property type="term" value="C:cytoplasm"/>
    <property type="evidence" value="ECO:0007669"/>
    <property type="project" value="TreeGrafter"/>
</dbReference>
<dbReference type="OrthoDB" id="9789949at2"/>
<evidence type="ECO:0000256" key="2">
    <source>
        <dbReference type="ARBA" id="ARBA00022679"/>
    </source>
</evidence>
<feature type="binding site" evidence="9">
    <location>
        <position position="165"/>
    </location>
    <ligand>
        <name>2-[(2R,5Z)-2-carboxy-4-methylthiazol-5(2H)-ylidene]ethyl phosphate</name>
        <dbReference type="ChEBI" id="CHEBI:62899"/>
    </ligand>
</feature>
<comment type="similarity">
    <text evidence="9 10">Belongs to the thiamine-phosphate synthase family.</text>
</comment>
<keyword evidence="2 9" id="KW-0808">Transferase</keyword>
<evidence type="ECO:0000256" key="11">
    <source>
        <dbReference type="RuleBase" id="RU004253"/>
    </source>
</evidence>
<dbReference type="EMBL" id="CP004387">
    <property type="protein sequence ID" value="AJD46946.1"/>
    <property type="molecule type" value="Genomic_DNA"/>
</dbReference>
<keyword evidence="14" id="KW-1185">Reference proteome</keyword>
<dbReference type="Pfam" id="PF02581">
    <property type="entry name" value="TMP-TENI"/>
    <property type="match status" value="1"/>
</dbReference>
<feature type="binding site" evidence="9">
    <location>
        <position position="70"/>
    </location>
    <ligand>
        <name>Mg(2+)</name>
        <dbReference type="ChEBI" id="CHEBI:18420"/>
    </ligand>
</feature>
<dbReference type="CDD" id="cd00564">
    <property type="entry name" value="TMP_TenI"/>
    <property type="match status" value="1"/>
</dbReference>
<evidence type="ECO:0000256" key="8">
    <source>
        <dbReference type="ARBA" id="ARBA00047883"/>
    </source>
</evidence>
<comment type="pathway">
    <text evidence="1 9 11">Cofactor biosynthesis; thiamine diphosphate biosynthesis; thiamine phosphate from 4-amino-2-methyl-5-diphosphomethylpyrimidine and 4-methyl-5-(2-phosphoethyl)-thiazole: step 1/1.</text>
</comment>
<dbReference type="SUPFAM" id="SSF51391">
    <property type="entry name" value="Thiamin phosphate synthase"/>
    <property type="match status" value="1"/>
</dbReference>
<name>A0A0B4XIU5_9GAMM</name>
<dbReference type="Gene3D" id="3.20.20.70">
    <property type="entry name" value="Aldolase class I"/>
    <property type="match status" value="1"/>
</dbReference>
<dbReference type="InterPro" id="IPR036206">
    <property type="entry name" value="ThiamineP_synth_sf"/>
</dbReference>
<dbReference type="STRING" id="391936.S7S_02620"/>
<dbReference type="GO" id="GO:0000287">
    <property type="term" value="F:magnesium ion binding"/>
    <property type="evidence" value="ECO:0007669"/>
    <property type="project" value="UniProtKB-UniRule"/>
</dbReference>
<comment type="catalytic activity">
    <reaction evidence="6 9 10">
        <text>4-methyl-5-(2-phosphooxyethyl)-thiazole + 4-amino-2-methyl-5-(diphosphooxymethyl)pyrimidine + H(+) = thiamine phosphate + diphosphate</text>
        <dbReference type="Rhea" id="RHEA:22328"/>
        <dbReference type="ChEBI" id="CHEBI:15378"/>
        <dbReference type="ChEBI" id="CHEBI:33019"/>
        <dbReference type="ChEBI" id="CHEBI:37575"/>
        <dbReference type="ChEBI" id="CHEBI:57841"/>
        <dbReference type="ChEBI" id="CHEBI:58296"/>
        <dbReference type="EC" id="2.5.1.3"/>
    </reaction>
</comment>
<keyword evidence="3 9" id="KW-0479">Metal-binding</keyword>